<sequence>MIIVTGATGHLGRRIVDRLLTRVPAERVGVSVREPGRVRDLAERGVRVRRGDFTDPHGPAHAFEGATQVLVVSVDALGAEALARHRAAFDAAVAAGAHRILYTSHQGTDPLSRFEACRDHATDEQTLRDSGVPFTALRNGFYAASALQFFGRAAETGELVLPADGPVAWTAHDDLAEAAAALLAGESRYDGPTPPLTAGRALDFDEIAALASAITGRTIRRITVSDEEFRARTVASGVPEPQARMMVDIFAASRAGEFAALDPALGELIGREPRGFDSVLREALAR</sequence>
<dbReference type="PANTHER" id="PTHR47129:SF1">
    <property type="entry name" value="NMRA-LIKE DOMAIN-CONTAINING PROTEIN"/>
    <property type="match status" value="1"/>
</dbReference>
<dbReference type="Gene3D" id="3.40.50.720">
    <property type="entry name" value="NAD(P)-binding Rossmann-like Domain"/>
    <property type="match status" value="1"/>
</dbReference>
<accession>A0ABW6PTS6</accession>
<comment type="caution">
    <text evidence="2">The sequence shown here is derived from an EMBL/GenBank/DDBJ whole genome shotgun (WGS) entry which is preliminary data.</text>
</comment>
<name>A0ABW6PTS6_9NOCA</name>
<dbReference type="InterPro" id="IPR008030">
    <property type="entry name" value="NmrA-like"/>
</dbReference>
<feature type="domain" description="NmrA-like" evidence="1">
    <location>
        <begin position="2"/>
        <end position="263"/>
    </location>
</feature>
<dbReference type="RefSeq" id="WP_387702257.1">
    <property type="nucleotide sequence ID" value="NZ_JBIAMX010000016.1"/>
</dbReference>
<proteinExistence type="predicted"/>
<evidence type="ECO:0000313" key="2">
    <source>
        <dbReference type="EMBL" id="MFF0545829.1"/>
    </source>
</evidence>
<dbReference type="Pfam" id="PF05368">
    <property type="entry name" value="NmrA"/>
    <property type="match status" value="1"/>
</dbReference>
<dbReference type="InterPro" id="IPR036291">
    <property type="entry name" value="NAD(P)-bd_dom_sf"/>
</dbReference>
<dbReference type="Proteomes" id="UP001601444">
    <property type="component" value="Unassembled WGS sequence"/>
</dbReference>
<dbReference type="Gene3D" id="3.90.25.10">
    <property type="entry name" value="UDP-galactose 4-epimerase, domain 1"/>
    <property type="match status" value="1"/>
</dbReference>
<keyword evidence="3" id="KW-1185">Reference proteome</keyword>
<reference evidence="2 3" key="1">
    <citation type="submission" date="2024-10" db="EMBL/GenBank/DDBJ databases">
        <title>The Natural Products Discovery Center: Release of the First 8490 Sequenced Strains for Exploring Actinobacteria Biosynthetic Diversity.</title>
        <authorList>
            <person name="Kalkreuter E."/>
            <person name="Kautsar S.A."/>
            <person name="Yang D."/>
            <person name="Bader C.D."/>
            <person name="Teijaro C.N."/>
            <person name="Fluegel L."/>
            <person name="Davis C.M."/>
            <person name="Simpson J.R."/>
            <person name="Lauterbach L."/>
            <person name="Steele A.D."/>
            <person name="Gui C."/>
            <person name="Meng S."/>
            <person name="Li G."/>
            <person name="Viehrig K."/>
            <person name="Ye F."/>
            <person name="Su P."/>
            <person name="Kiefer A.F."/>
            <person name="Nichols A."/>
            <person name="Cepeda A.J."/>
            <person name="Yan W."/>
            <person name="Fan B."/>
            <person name="Jiang Y."/>
            <person name="Adhikari A."/>
            <person name="Zheng C.-J."/>
            <person name="Schuster L."/>
            <person name="Cowan T.M."/>
            <person name="Smanski M.J."/>
            <person name="Chevrette M.G."/>
            <person name="De Carvalho L.P.S."/>
            <person name="Shen B."/>
        </authorList>
    </citation>
    <scope>NUCLEOTIDE SEQUENCE [LARGE SCALE GENOMIC DNA]</scope>
    <source>
        <strain evidence="2 3">NPDC004045</strain>
    </source>
</reference>
<evidence type="ECO:0000313" key="3">
    <source>
        <dbReference type="Proteomes" id="UP001601444"/>
    </source>
</evidence>
<dbReference type="SUPFAM" id="SSF51735">
    <property type="entry name" value="NAD(P)-binding Rossmann-fold domains"/>
    <property type="match status" value="1"/>
</dbReference>
<dbReference type="EMBL" id="JBIAMX010000016">
    <property type="protein sequence ID" value="MFF0545829.1"/>
    <property type="molecule type" value="Genomic_DNA"/>
</dbReference>
<gene>
    <name evidence="2" type="ORF">ACFYTF_23610</name>
</gene>
<evidence type="ECO:0000259" key="1">
    <source>
        <dbReference type="Pfam" id="PF05368"/>
    </source>
</evidence>
<dbReference type="InterPro" id="IPR052718">
    <property type="entry name" value="NmrA-type_oxidoreductase"/>
</dbReference>
<organism evidence="2 3">
    <name type="scientific">Nocardia thailandica</name>
    <dbReference type="NCBI Taxonomy" id="257275"/>
    <lineage>
        <taxon>Bacteria</taxon>
        <taxon>Bacillati</taxon>
        <taxon>Actinomycetota</taxon>
        <taxon>Actinomycetes</taxon>
        <taxon>Mycobacteriales</taxon>
        <taxon>Nocardiaceae</taxon>
        <taxon>Nocardia</taxon>
    </lineage>
</organism>
<protein>
    <submittedName>
        <fullName evidence="2">NAD(P)H-binding protein</fullName>
    </submittedName>
</protein>
<dbReference type="PANTHER" id="PTHR47129">
    <property type="entry name" value="QUINONE OXIDOREDUCTASE 2"/>
    <property type="match status" value="1"/>
</dbReference>